<dbReference type="AlphaFoldDB" id="A0A1F7RSI4"/>
<dbReference type="EMBL" id="MGDD01000220">
    <property type="protein sequence ID" value="OGL44516.1"/>
    <property type="molecule type" value="Genomic_DNA"/>
</dbReference>
<reference evidence="1 2" key="1">
    <citation type="journal article" date="2016" name="Nat. Commun.">
        <title>Thousands of microbial genomes shed light on interconnected biogeochemical processes in an aquifer system.</title>
        <authorList>
            <person name="Anantharaman K."/>
            <person name="Brown C.T."/>
            <person name="Hug L.A."/>
            <person name="Sharon I."/>
            <person name="Castelle C.J."/>
            <person name="Probst A.J."/>
            <person name="Thomas B.C."/>
            <person name="Singh A."/>
            <person name="Wilkins M.J."/>
            <person name="Karaoz U."/>
            <person name="Brodie E.L."/>
            <person name="Williams K.H."/>
            <person name="Hubbard S.S."/>
            <person name="Banfield J.F."/>
        </authorList>
    </citation>
    <scope>NUCLEOTIDE SEQUENCE [LARGE SCALE GENOMIC DNA]</scope>
</reference>
<organism evidence="1 2">
    <name type="scientific">Candidatus Schekmanbacteria bacterium RBG_13_48_7</name>
    <dbReference type="NCBI Taxonomy" id="1817878"/>
    <lineage>
        <taxon>Bacteria</taxon>
        <taxon>Candidatus Schekmaniibacteriota</taxon>
    </lineage>
</organism>
<sequence length="69" mass="7789">MQADILPIFRIEWINEEIHRAGVAALLAAGRKKLTLVDLVSFNVMHRLGLQTAFALDTHFKEQGFICLP</sequence>
<gene>
    <name evidence="1" type="ORF">A2161_13490</name>
</gene>
<evidence type="ECO:0000313" key="2">
    <source>
        <dbReference type="Proteomes" id="UP000179266"/>
    </source>
</evidence>
<dbReference type="Proteomes" id="UP000179266">
    <property type="component" value="Unassembled WGS sequence"/>
</dbReference>
<comment type="caution">
    <text evidence="1">The sequence shown here is derived from an EMBL/GenBank/DDBJ whole genome shotgun (WGS) entry which is preliminary data.</text>
</comment>
<evidence type="ECO:0000313" key="1">
    <source>
        <dbReference type="EMBL" id="OGL44516.1"/>
    </source>
</evidence>
<protein>
    <recommendedName>
        <fullName evidence="3">PIN domain-containing protein</fullName>
    </recommendedName>
</protein>
<dbReference type="Gene3D" id="3.40.50.1010">
    <property type="entry name" value="5'-nuclease"/>
    <property type="match status" value="1"/>
</dbReference>
<name>A0A1F7RSI4_9BACT</name>
<accession>A0A1F7RSI4</accession>
<proteinExistence type="predicted"/>
<evidence type="ECO:0008006" key="3">
    <source>
        <dbReference type="Google" id="ProtNLM"/>
    </source>
</evidence>